<comment type="caution">
    <text evidence="1">The sequence shown here is derived from an EMBL/GenBank/DDBJ whole genome shotgun (WGS) entry which is preliminary data.</text>
</comment>
<proteinExistence type="predicted"/>
<dbReference type="AlphaFoldDB" id="A0AAV7RT19"/>
<keyword evidence="2" id="KW-1185">Reference proteome</keyword>
<accession>A0AAV7RT19</accession>
<dbReference type="Proteomes" id="UP001066276">
    <property type="component" value="Chromosome 5"/>
</dbReference>
<evidence type="ECO:0000313" key="1">
    <source>
        <dbReference type="EMBL" id="KAJ1155145.1"/>
    </source>
</evidence>
<gene>
    <name evidence="1" type="ORF">NDU88_007880</name>
</gene>
<name>A0AAV7RT19_PLEWA</name>
<dbReference type="EMBL" id="JANPWB010000009">
    <property type="protein sequence ID" value="KAJ1155145.1"/>
    <property type="molecule type" value="Genomic_DNA"/>
</dbReference>
<protein>
    <submittedName>
        <fullName evidence="1">Uncharacterized protein</fullName>
    </submittedName>
</protein>
<evidence type="ECO:0000313" key="2">
    <source>
        <dbReference type="Proteomes" id="UP001066276"/>
    </source>
</evidence>
<sequence length="67" mass="7344">MQSGVRDDTCRAHDTQGLKPVGMYTVPMSRKNTVKKVKGVHGTGEYRVVAEGASRLVAVNIRGLNRF</sequence>
<reference evidence="1" key="1">
    <citation type="journal article" date="2022" name="bioRxiv">
        <title>Sequencing and chromosome-scale assembly of the giantPleurodeles waltlgenome.</title>
        <authorList>
            <person name="Brown T."/>
            <person name="Elewa A."/>
            <person name="Iarovenko S."/>
            <person name="Subramanian E."/>
            <person name="Araus A.J."/>
            <person name="Petzold A."/>
            <person name="Susuki M."/>
            <person name="Suzuki K.-i.T."/>
            <person name="Hayashi T."/>
            <person name="Toyoda A."/>
            <person name="Oliveira C."/>
            <person name="Osipova E."/>
            <person name="Leigh N.D."/>
            <person name="Simon A."/>
            <person name="Yun M.H."/>
        </authorList>
    </citation>
    <scope>NUCLEOTIDE SEQUENCE</scope>
    <source>
        <strain evidence="1">20211129_DDA</strain>
        <tissue evidence="1">Liver</tissue>
    </source>
</reference>
<organism evidence="1 2">
    <name type="scientific">Pleurodeles waltl</name>
    <name type="common">Iberian ribbed newt</name>
    <dbReference type="NCBI Taxonomy" id="8319"/>
    <lineage>
        <taxon>Eukaryota</taxon>
        <taxon>Metazoa</taxon>
        <taxon>Chordata</taxon>
        <taxon>Craniata</taxon>
        <taxon>Vertebrata</taxon>
        <taxon>Euteleostomi</taxon>
        <taxon>Amphibia</taxon>
        <taxon>Batrachia</taxon>
        <taxon>Caudata</taxon>
        <taxon>Salamandroidea</taxon>
        <taxon>Salamandridae</taxon>
        <taxon>Pleurodelinae</taxon>
        <taxon>Pleurodeles</taxon>
    </lineage>
</organism>